<protein>
    <submittedName>
        <fullName evidence="3">Glycosyltransferase family 9 protein</fullName>
    </submittedName>
</protein>
<dbReference type="CDD" id="cd03789">
    <property type="entry name" value="GT9_LPS_heptosyltransferase"/>
    <property type="match status" value="1"/>
</dbReference>
<evidence type="ECO:0000256" key="1">
    <source>
        <dbReference type="ARBA" id="ARBA00022676"/>
    </source>
</evidence>
<dbReference type="GO" id="GO:0005829">
    <property type="term" value="C:cytosol"/>
    <property type="evidence" value="ECO:0007669"/>
    <property type="project" value="TreeGrafter"/>
</dbReference>
<dbReference type="SUPFAM" id="SSF53756">
    <property type="entry name" value="UDP-Glycosyltransferase/glycogen phosphorylase"/>
    <property type="match status" value="1"/>
</dbReference>
<evidence type="ECO:0000256" key="2">
    <source>
        <dbReference type="ARBA" id="ARBA00022679"/>
    </source>
</evidence>
<dbReference type="Pfam" id="PF01075">
    <property type="entry name" value="Glyco_transf_9"/>
    <property type="match status" value="1"/>
</dbReference>
<proteinExistence type="predicted"/>
<dbReference type="GO" id="GO:0009244">
    <property type="term" value="P:lipopolysaccharide core region biosynthetic process"/>
    <property type="evidence" value="ECO:0007669"/>
    <property type="project" value="TreeGrafter"/>
</dbReference>
<keyword evidence="4" id="KW-1185">Reference proteome</keyword>
<reference evidence="3 4" key="1">
    <citation type="submission" date="2019-08" db="EMBL/GenBank/DDBJ databases">
        <title>In-depth cultivation of the pig gut microbiome towards novel bacterial diversity and tailored functional studies.</title>
        <authorList>
            <person name="Wylensek D."/>
            <person name="Hitch T.C.A."/>
            <person name="Clavel T."/>
        </authorList>
    </citation>
    <scope>NUCLEOTIDE SEQUENCE [LARGE SCALE GENOMIC DNA]</scope>
    <source>
        <strain evidence="4">WCA-380-WT-3B3</strain>
    </source>
</reference>
<keyword evidence="1" id="KW-0328">Glycosyltransferase</keyword>
<dbReference type="AlphaFoldDB" id="A0A6I2UYE6"/>
<dbReference type="PANTHER" id="PTHR30160">
    <property type="entry name" value="TETRAACYLDISACCHARIDE 4'-KINASE-RELATED"/>
    <property type="match status" value="1"/>
</dbReference>
<dbReference type="Gene3D" id="3.40.50.2000">
    <property type="entry name" value="Glycogen Phosphorylase B"/>
    <property type="match status" value="2"/>
</dbReference>
<keyword evidence="2 3" id="KW-0808">Transferase</keyword>
<dbReference type="PANTHER" id="PTHR30160:SF1">
    <property type="entry name" value="LIPOPOLYSACCHARIDE 1,2-N-ACETYLGLUCOSAMINETRANSFERASE-RELATED"/>
    <property type="match status" value="1"/>
</dbReference>
<comment type="caution">
    <text evidence="3">The sequence shown here is derived from an EMBL/GenBank/DDBJ whole genome shotgun (WGS) entry which is preliminary data.</text>
</comment>
<accession>A0A6I2UYE6</accession>
<evidence type="ECO:0000313" key="4">
    <source>
        <dbReference type="Proteomes" id="UP000430222"/>
    </source>
</evidence>
<dbReference type="EMBL" id="VUNL01000005">
    <property type="protein sequence ID" value="MSV24691.1"/>
    <property type="molecule type" value="Genomic_DNA"/>
</dbReference>
<sequence>MRNKGGNMAQSILVINMMHIGDLLLVTPVLHALRHACPAAKITLLTDRSLRDLVAENKNLDELMLIDKHGADRSLTALLRFIRRVREKHFDLVINLHRNERASAIAAFSGAKRIVGYSKPGFSLLFDKVMQNPSVAHHIGWGPLNLFPPYRYVPGWKHQVHAHLEVLREAAGIEDIDDGGLEIWLPESAEREAAGLWQQKFAPEDQVIAFNIGASWRTKRWIDKYFAETADRLIARGYHIAFFGGPMDLDMVRACVGQMKTGSRDHLHIFTGKLNLAVLAGMLRRCCLMLTTDSGPMHVGVAMNVPIVTMFGASPVPGFYPYDAKDVLIKAPVPCHPCGLHECPHKGEENLACMKKISVDTVMKYIDELLDAFHGQPAYRLPAHPGAYACRVEEA</sequence>
<name>A0A6I2UYE6_9FIRM</name>
<gene>
    <name evidence="3" type="ORF">FYJ78_05735</name>
</gene>
<dbReference type="InterPro" id="IPR002201">
    <property type="entry name" value="Glyco_trans_9"/>
</dbReference>
<dbReference type="InterPro" id="IPR051199">
    <property type="entry name" value="LPS_LOS_Heptosyltrfase"/>
</dbReference>
<dbReference type="Proteomes" id="UP000430222">
    <property type="component" value="Unassembled WGS sequence"/>
</dbReference>
<organism evidence="3 4">
    <name type="scientific">Selenomonas montiformis</name>
    <dbReference type="NCBI Taxonomy" id="2652285"/>
    <lineage>
        <taxon>Bacteria</taxon>
        <taxon>Bacillati</taxon>
        <taxon>Bacillota</taxon>
        <taxon>Negativicutes</taxon>
        <taxon>Selenomonadales</taxon>
        <taxon>Selenomonadaceae</taxon>
        <taxon>Selenomonas</taxon>
    </lineage>
</organism>
<dbReference type="GO" id="GO:0008713">
    <property type="term" value="F:ADP-heptose-lipopolysaccharide heptosyltransferase activity"/>
    <property type="evidence" value="ECO:0007669"/>
    <property type="project" value="TreeGrafter"/>
</dbReference>
<evidence type="ECO:0000313" key="3">
    <source>
        <dbReference type="EMBL" id="MSV24691.1"/>
    </source>
</evidence>